<reference evidence="4" key="2">
    <citation type="submission" date="2019-12" db="EMBL/GenBank/DDBJ databases">
        <title>SpeciesPrimer: A bioinformatics pipeline dedicated to the design of qPCR primers for the quantification of bacterial species.</title>
        <authorList>
            <person name="Dreier M."/>
            <person name="Berthoud H."/>
            <person name="Shani N."/>
            <person name="Wechsler D."/>
            <person name="Junier P."/>
        </authorList>
    </citation>
    <scope>NUCLEOTIDE SEQUENCE</scope>
    <source>
        <strain evidence="4">FAM13073</strain>
    </source>
</reference>
<protein>
    <submittedName>
        <fullName evidence="5">Iron-containing alcohol dehydrogenase</fullName>
    </submittedName>
</protein>
<evidence type="ECO:0000313" key="5">
    <source>
        <dbReference type="EMBL" id="MBF7127517.1"/>
    </source>
</evidence>
<reference evidence="6" key="3">
    <citation type="submission" date="2020-03" db="EMBL/GenBank/DDBJ databases">
        <title>SpeciesPrimer: A bioinformatics pipeline dedicated to the design of qPCR primers for the quantification of bacterial species.</title>
        <authorList>
            <person name="Dreier M."/>
            <person name="Berthoud H."/>
            <person name="Shani N."/>
            <person name="Wechsler D."/>
            <person name="Junier P."/>
        </authorList>
    </citation>
    <scope>NUCLEOTIDE SEQUENCE [LARGE SCALE GENOMIC DNA]</scope>
    <source>
        <strain evidence="6">FAM13073</strain>
    </source>
</reference>
<dbReference type="GO" id="GO:0004022">
    <property type="term" value="F:alcohol dehydrogenase (NAD+) activity"/>
    <property type="evidence" value="ECO:0007669"/>
    <property type="project" value="UniProtKB-ARBA"/>
</dbReference>
<dbReference type="PROSITE" id="PS00060">
    <property type="entry name" value="ADH_IRON_2"/>
    <property type="match status" value="1"/>
</dbReference>
<dbReference type="AlphaFoldDB" id="A0A6L5A0R6"/>
<feature type="domain" description="Alcohol dehydrogenase iron-type/glycerol dehydrogenase GldA" evidence="2">
    <location>
        <begin position="7"/>
        <end position="159"/>
    </location>
</feature>
<comment type="caution">
    <text evidence="5">The sequence shown here is derived from an EMBL/GenBank/DDBJ whole genome shotgun (WGS) entry which is preliminary data.</text>
</comment>
<dbReference type="InterPro" id="IPR039697">
    <property type="entry name" value="Alcohol_dehydrogenase_Fe"/>
</dbReference>
<evidence type="ECO:0000313" key="6">
    <source>
        <dbReference type="Proteomes" id="UP000472573"/>
    </source>
</evidence>
<dbReference type="FunFam" id="3.40.50.1970:FF:000003">
    <property type="entry name" value="Alcohol dehydrogenase, iron-containing"/>
    <property type="match status" value="1"/>
</dbReference>
<proteinExistence type="predicted"/>
<feature type="domain" description="Fe-containing alcohol dehydrogenase-like C-terminal" evidence="3">
    <location>
        <begin position="170"/>
        <end position="371"/>
    </location>
</feature>
<dbReference type="InterPro" id="IPR018211">
    <property type="entry name" value="ADH_Fe_CS"/>
</dbReference>
<dbReference type="InterPro" id="IPR056798">
    <property type="entry name" value="ADH_Fe_C"/>
</dbReference>
<evidence type="ECO:0000313" key="4">
    <source>
        <dbReference type="EMBL" id="KAF0413396.1"/>
    </source>
</evidence>
<keyword evidence="6" id="KW-1185">Reference proteome</keyword>
<dbReference type="Pfam" id="PF25137">
    <property type="entry name" value="ADH_Fe_C"/>
    <property type="match status" value="1"/>
</dbReference>
<reference evidence="4 6" key="1">
    <citation type="submission" date="2019-10" db="EMBL/GenBank/DDBJ databases">
        <authorList>
            <person name="Irmler S."/>
            <person name="Berthoud H."/>
            <person name="Roetschi A."/>
            <person name="Arias E."/>
            <person name="Shani N."/>
            <person name="Wuethrich D."/>
            <person name="Bruggmann R."/>
        </authorList>
    </citation>
    <scope>NUCLEOTIDE SEQUENCE [LARGE SCALE GENOMIC DNA]</scope>
    <source>
        <strain evidence="4 6">FAM13073</strain>
    </source>
</reference>
<sequence>MEEITIPTRIYSGNDSLQKLSGLKNENIFMVCDAFLPGTATLEEIKNNINGSNKVTIFSDVKPDPPLKNIMAGVEEYLKDVPTTMIGIGGGSAIDTGKAIRFFGEKISGKCIKTFIAIPTTSGTGSEVTNTAVISDTEHHQKAPIMEDYLTPDVALLDPRLVMTAPNSVTAYSGLDVLTHGLEALVALDANTITDALAEKSIDIIINCLVECYQHGNNEEARKVVHEASCSAGIAFNNAGLGICHAIAHQLGATFHIPHGLANAMLLPHIVEYNASHCELAMKKYAIAVRKSGLASSGMGDRVAVRKLQSQIKNMMRQMNCPTSLAAFGIDTKEALEATEHIVAAAKLDGTFPGNPIVPTDEDLSEIYHKIIK</sequence>
<dbReference type="Gene3D" id="1.20.1090.10">
    <property type="entry name" value="Dehydroquinate synthase-like - alpha domain"/>
    <property type="match status" value="1"/>
</dbReference>
<evidence type="ECO:0000259" key="2">
    <source>
        <dbReference type="Pfam" id="PF00465"/>
    </source>
</evidence>
<dbReference type="Proteomes" id="UP000743107">
    <property type="component" value="Unassembled WGS sequence"/>
</dbReference>
<dbReference type="RefSeq" id="WP_060743283.1">
    <property type="nucleotide sequence ID" value="NZ_CP023655.1"/>
</dbReference>
<organism evidence="5 7">
    <name type="scientific">Pediococcus pentosaceus</name>
    <dbReference type="NCBI Taxonomy" id="1255"/>
    <lineage>
        <taxon>Bacteria</taxon>
        <taxon>Bacillati</taxon>
        <taxon>Bacillota</taxon>
        <taxon>Bacilli</taxon>
        <taxon>Lactobacillales</taxon>
        <taxon>Lactobacillaceae</taxon>
        <taxon>Pediococcus</taxon>
    </lineage>
</organism>
<dbReference type="SUPFAM" id="SSF56796">
    <property type="entry name" value="Dehydroquinate synthase-like"/>
    <property type="match status" value="1"/>
</dbReference>
<dbReference type="EMBL" id="JADOFV010000003">
    <property type="protein sequence ID" value="MBF7127517.1"/>
    <property type="molecule type" value="Genomic_DNA"/>
</dbReference>
<dbReference type="PROSITE" id="PS00913">
    <property type="entry name" value="ADH_IRON_1"/>
    <property type="match status" value="1"/>
</dbReference>
<dbReference type="Pfam" id="PF00465">
    <property type="entry name" value="Fe-ADH"/>
    <property type="match status" value="1"/>
</dbReference>
<dbReference type="CDD" id="cd08180">
    <property type="entry name" value="PDD"/>
    <property type="match status" value="1"/>
</dbReference>
<dbReference type="EMBL" id="WENB01000003">
    <property type="protein sequence ID" value="KAF0413396.1"/>
    <property type="molecule type" value="Genomic_DNA"/>
</dbReference>
<evidence type="ECO:0000259" key="3">
    <source>
        <dbReference type="Pfam" id="PF25137"/>
    </source>
</evidence>
<dbReference type="FunFam" id="1.20.1090.10:FF:000001">
    <property type="entry name" value="Aldehyde-alcohol dehydrogenase"/>
    <property type="match status" value="1"/>
</dbReference>
<gene>
    <name evidence="4" type="ORF">GBO79_05420</name>
    <name evidence="5" type="ORF">ITQ97_06815</name>
</gene>
<name>A0A6L5A0R6_PEDPE</name>
<dbReference type="Proteomes" id="UP000472573">
    <property type="component" value="Unassembled WGS sequence"/>
</dbReference>
<dbReference type="InterPro" id="IPR001670">
    <property type="entry name" value="ADH_Fe/GldA"/>
</dbReference>
<dbReference type="PANTHER" id="PTHR11496">
    <property type="entry name" value="ALCOHOL DEHYDROGENASE"/>
    <property type="match status" value="1"/>
</dbReference>
<evidence type="ECO:0000313" key="7">
    <source>
        <dbReference type="Proteomes" id="UP000743107"/>
    </source>
</evidence>
<dbReference type="Gene3D" id="3.40.50.1970">
    <property type="match status" value="1"/>
</dbReference>
<reference evidence="5" key="4">
    <citation type="submission" date="2020-11" db="EMBL/GenBank/DDBJ databases">
        <title>Antibiotic susceptibility profiles of Pediococcus pentosaceus from various origins and their implications for the safety assessment of strains with food-technology applications.</title>
        <authorList>
            <person name="Shani N."/>
            <person name="Oberhaensli S."/>
            <person name="Arias E."/>
        </authorList>
    </citation>
    <scope>NUCLEOTIDE SEQUENCE</scope>
    <source>
        <strain evidence="5">FAM 19164</strain>
    </source>
</reference>
<evidence type="ECO:0000256" key="1">
    <source>
        <dbReference type="ARBA" id="ARBA00023002"/>
    </source>
</evidence>
<accession>A0A6L5A0R6</accession>
<dbReference type="PANTHER" id="PTHR11496:SF83">
    <property type="entry name" value="HYDROXYACID-OXOACID TRANSHYDROGENASE, MITOCHONDRIAL"/>
    <property type="match status" value="1"/>
</dbReference>
<keyword evidence="1" id="KW-0560">Oxidoreductase</keyword>
<dbReference type="GO" id="GO:0046872">
    <property type="term" value="F:metal ion binding"/>
    <property type="evidence" value="ECO:0007669"/>
    <property type="project" value="InterPro"/>
</dbReference>